<dbReference type="FunFam" id="1.20.1070.10:FF:000001">
    <property type="entry name" value="Olfactory receptor"/>
    <property type="match status" value="1"/>
</dbReference>
<dbReference type="Pfam" id="PF13853">
    <property type="entry name" value="7tm_4"/>
    <property type="match status" value="1"/>
</dbReference>
<feature type="transmembrane region" description="Helical" evidence="9">
    <location>
        <begin position="263"/>
        <end position="287"/>
    </location>
</feature>
<keyword evidence="5" id="KW-0552">Olfaction</keyword>
<reference evidence="11" key="2">
    <citation type="submission" date="2025-09" db="UniProtKB">
        <authorList>
            <consortium name="Ensembl"/>
        </authorList>
    </citation>
    <scope>IDENTIFICATION</scope>
</reference>
<evidence type="ECO:0000313" key="12">
    <source>
        <dbReference type="Proteomes" id="UP000694569"/>
    </source>
</evidence>
<accession>A0A8C5M1U2</accession>
<evidence type="ECO:0000256" key="4">
    <source>
        <dbReference type="ARBA" id="ARBA00022692"/>
    </source>
</evidence>
<evidence type="ECO:0000259" key="10">
    <source>
        <dbReference type="PROSITE" id="PS50262"/>
    </source>
</evidence>
<keyword evidence="2" id="KW-1003">Cell membrane</keyword>
<dbReference type="PRINTS" id="PR00237">
    <property type="entry name" value="GPCRRHODOPSN"/>
</dbReference>
<evidence type="ECO:0000256" key="7">
    <source>
        <dbReference type="ARBA" id="ARBA00023136"/>
    </source>
</evidence>
<feature type="transmembrane region" description="Helical" evidence="9">
    <location>
        <begin position="99"/>
        <end position="117"/>
    </location>
</feature>
<evidence type="ECO:0000256" key="3">
    <source>
        <dbReference type="ARBA" id="ARBA00022606"/>
    </source>
</evidence>
<feature type="domain" description="G-protein coupled receptors family 1 profile" evidence="10">
    <location>
        <begin position="39"/>
        <end position="285"/>
    </location>
</feature>
<name>A0A8C5M1U2_9ANUR</name>
<dbReference type="Proteomes" id="UP000694569">
    <property type="component" value="Unplaced"/>
</dbReference>
<dbReference type="GeneTree" id="ENSGT01050000244869"/>
<dbReference type="PANTHER" id="PTHR26453">
    <property type="entry name" value="OLFACTORY RECEPTOR"/>
    <property type="match status" value="1"/>
</dbReference>
<evidence type="ECO:0000256" key="2">
    <source>
        <dbReference type="ARBA" id="ARBA00022475"/>
    </source>
</evidence>
<protein>
    <recommendedName>
        <fullName evidence="10">G-protein coupled receptors family 1 profile domain-containing protein</fullName>
    </recommendedName>
</protein>
<dbReference type="PROSITE" id="PS50262">
    <property type="entry name" value="G_PROTEIN_RECEP_F1_2"/>
    <property type="match status" value="1"/>
</dbReference>
<reference evidence="11" key="1">
    <citation type="submission" date="2025-08" db="UniProtKB">
        <authorList>
            <consortium name="Ensembl"/>
        </authorList>
    </citation>
    <scope>IDENTIFICATION</scope>
</reference>
<dbReference type="GO" id="GO:0004984">
    <property type="term" value="F:olfactory receptor activity"/>
    <property type="evidence" value="ECO:0007669"/>
    <property type="project" value="InterPro"/>
</dbReference>
<dbReference type="InterPro" id="IPR017452">
    <property type="entry name" value="GPCR_Rhodpsn_7TM"/>
</dbReference>
<dbReference type="GO" id="GO:0005886">
    <property type="term" value="C:plasma membrane"/>
    <property type="evidence" value="ECO:0007669"/>
    <property type="project" value="UniProtKB-SubCell"/>
</dbReference>
<organism evidence="11 12">
    <name type="scientific">Leptobrachium leishanense</name>
    <name type="common">Leishan spiny toad</name>
    <dbReference type="NCBI Taxonomy" id="445787"/>
    <lineage>
        <taxon>Eukaryota</taxon>
        <taxon>Metazoa</taxon>
        <taxon>Chordata</taxon>
        <taxon>Craniata</taxon>
        <taxon>Vertebrata</taxon>
        <taxon>Euteleostomi</taxon>
        <taxon>Amphibia</taxon>
        <taxon>Batrachia</taxon>
        <taxon>Anura</taxon>
        <taxon>Pelobatoidea</taxon>
        <taxon>Megophryidae</taxon>
        <taxon>Leptobrachium</taxon>
    </lineage>
</organism>
<dbReference type="InterPro" id="IPR000276">
    <property type="entry name" value="GPCR_Rhodpsn"/>
</dbReference>
<dbReference type="GO" id="GO:0004930">
    <property type="term" value="F:G protein-coupled receptor activity"/>
    <property type="evidence" value="ECO:0007669"/>
    <property type="project" value="InterPro"/>
</dbReference>
<evidence type="ECO:0000313" key="11">
    <source>
        <dbReference type="Ensembl" id="ENSLLEP00000008277.1"/>
    </source>
</evidence>
<feature type="transmembrane region" description="Helical" evidence="9">
    <location>
        <begin position="129"/>
        <end position="149"/>
    </location>
</feature>
<dbReference type="PRINTS" id="PR00245">
    <property type="entry name" value="OLFACTORYR"/>
</dbReference>
<dbReference type="InterPro" id="IPR000725">
    <property type="entry name" value="Olfact_rcpt"/>
</dbReference>
<feature type="transmembrane region" description="Helical" evidence="9">
    <location>
        <begin position="57"/>
        <end position="79"/>
    </location>
</feature>
<keyword evidence="7 9" id="KW-0472">Membrane</keyword>
<keyword evidence="12" id="KW-1185">Reference proteome</keyword>
<comment type="subcellular location">
    <subcellularLocation>
        <location evidence="1">Cell membrane</location>
        <topology evidence="1">Multi-pass membrane protein</topology>
    </subcellularLocation>
</comment>
<feature type="transmembrane region" description="Helical" evidence="9">
    <location>
        <begin position="21"/>
        <end position="45"/>
    </location>
</feature>
<dbReference type="CDD" id="cd13954">
    <property type="entry name" value="7tmA_OR"/>
    <property type="match status" value="1"/>
</dbReference>
<evidence type="ECO:0000256" key="8">
    <source>
        <dbReference type="ARBA" id="ARBA00023224"/>
    </source>
</evidence>
<evidence type="ECO:0000256" key="5">
    <source>
        <dbReference type="ARBA" id="ARBA00022725"/>
    </source>
</evidence>
<dbReference type="Gene3D" id="1.20.1070.10">
    <property type="entry name" value="Rhodopsin 7-helix transmembrane proteins"/>
    <property type="match status" value="1"/>
</dbReference>
<feature type="transmembrane region" description="Helical" evidence="9">
    <location>
        <begin position="235"/>
        <end position="257"/>
    </location>
</feature>
<keyword evidence="6 9" id="KW-1133">Transmembrane helix</keyword>
<sequence>MNHSSVKTDFILSGLSHAKEFTIPLVLVFIVIYILTLFGNSVLFLTVKTTPSLQTPMYYFLINLSLLDICLSSAIVPILIGNLLNFKTIPFAGCVSQLYFFHFFGSAECFLYTVMAYDRYVAICRPLHYASIMNWKVCMCLAFGTWVSGSLHSISHTVLTFQLPFCGSKEIKYFICDIIPVLQLACADTSLNKTMILINIAAISLSCFILILISYINIVLAIMKIRTVDGRKKTFSTCVSHVILVALFYIPCIYTYIRPNSDLVLNGAVAVFYTAVTPLLNPMIYSLRNKNVKDALKKMLCGL</sequence>
<feature type="transmembrane region" description="Helical" evidence="9">
    <location>
        <begin position="196"/>
        <end position="223"/>
    </location>
</feature>
<evidence type="ECO:0000256" key="1">
    <source>
        <dbReference type="ARBA" id="ARBA00004651"/>
    </source>
</evidence>
<evidence type="ECO:0000256" key="6">
    <source>
        <dbReference type="ARBA" id="ARBA00022989"/>
    </source>
</evidence>
<keyword evidence="8" id="KW-0807">Transducer</keyword>
<keyword evidence="4 9" id="KW-0812">Transmembrane</keyword>
<evidence type="ECO:0000256" key="9">
    <source>
        <dbReference type="SAM" id="Phobius"/>
    </source>
</evidence>
<dbReference type="OrthoDB" id="9045771at2759"/>
<dbReference type="Ensembl" id="ENSLLET00000008607.1">
    <property type="protein sequence ID" value="ENSLLEP00000008277.1"/>
    <property type="gene ID" value="ENSLLEG00000005227.1"/>
</dbReference>
<keyword evidence="3" id="KW-0716">Sensory transduction</keyword>
<dbReference type="SUPFAM" id="SSF81321">
    <property type="entry name" value="Family A G protein-coupled receptor-like"/>
    <property type="match status" value="1"/>
</dbReference>
<dbReference type="AlphaFoldDB" id="A0A8C5M1U2"/>
<proteinExistence type="predicted"/>